<dbReference type="OrthoDB" id="416786at2759"/>
<proteinExistence type="predicted"/>
<dbReference type="AlphaFoldDB" id="A0A8H3FJB5"/>
<evidence type="ECO:0000313" key="3">
    <source>
        <dbReference type="EMBL" id="CAF9924765.1"/>
    </source>
</evidence>
<dbReference type="GO" id="GO:0019748">
    <property type="term" value="P:secondary metabolic process"/>
    <property type="evidence" value="ECO:0007669"/>
    <property type="project" value="TreeGrafter"/>
</dbReference>
<protein>
    <recommendedName>
        <fullName evidence="2">AMP-dependent synthetase/ligase domain-containing protein</fullName>
    </recommendedName>
</protein>
<organism evidence="3 4">
    <name type="scientific">Imshaugia aleurites</name>
    <dbReference type="NCBI Taxonomy" id="172621"/>
    <lineage>
        <taxon>Eukaryota</taxon>
        <taxon>Fungi</taxon>
        <taxon>Dikarya</taxon>
        <taxon>Ascomycota</taxon>
        <taxon>Pezizomycotina</taxon>
        <taxon>Lecanoromycetes</taxon>
        <taxon>OSLEUM clade</taxon>
        <taxon>Lecanoromycetidae</taxon>
        <taxon>Lecanorales</taxon>
        <taxon>Lecanorineae</taxon>
        <taxon>Parmeliaceae</taxon>
        <taxon>Imshaugia</taxon>
    </lineage>
</organism>
<dbReference type="EMBL" id="CAJPDT010000037">
    <property type="protein sequence ID" value="CAF9924765.1"/>
    <property type="molecule type" value="Genomic_DNA"/>
</dbReference>
<keyword evidence="1" id="KW-1133">Transmembrane helix</keyword>
<comment type="caution">
    <text evidence="3">The sequence shown here is derived from an EMBL/GenBank/DDBJ whole genome shotgun (WGS) entry which is preliminary data.</text>
</comment>
<keyword evidence="1" id="KW-0812">Transmembrane</keyword>
<dbReference type="GO" id="GO:0016405">
    <property type="term" value="F:CoA-ligase activity"/>
    <property type="evidence" value="ECO:0007669"/>
    <property type="project" value="TreeGrafter"/>
</dbReference>
<dbReference type="Proteomes" id="UP000664534">
    <property type="component" value="Unassembled WGS sequence"/>
</dbReference>
<sequence>MVISSDKSSSVPSQDLLAYLFNSTPRQPDHPLFIDAQHESRSLSWHQAHAMIRKIASGLLQKGVKQGDRVCIYSRNDIYYVPVVLGIIAAGAVAVPMPSSYSASEAADALKDSTSSWIFADPELADAEAASMAGLDKSHVIHFDPRNHSTGDTGTFFSSVIECGATEFARVDPQTPALLLSTSGSTGKPKLAVISHASLIAQQVVIDELGHHEKPYDVKWIWHQSQEHVRSFTWPLSAFRTGHPVHVVTGKHPEGISSAIRKHGITDALLVPGDVESLHKHLGPTGHDHVSTLRHIYVSSEPIKGFHYQSFSKLLSKEAKIARLMGITEFIDSNGEDADNGPGELCLQAPSVFQGYYNDKEATQRAFTEDGFYRTGDIMKFDPASKEYCYIKRQ</sequence>
<dbReference type="Gene3D" id="3.40.50.12780">
    <property type="entry name" value="N-terminal domain of ligase-like"/>
    <property type="match status" value="1"/>
</dbReference>
<dbReference type="SUPFAM" id="SSF56801">
    <property type="entry name" value="Acetyl-CoA synthetase-like"/>
    <property type="match status" value="1"/>
</dbReference>
<dbReference type="Pfam" id="PF00501">
    <property type="entry name" value="AMP-binding"/>
    <property type="match status" value="1"/>
</dbReference>
<evidence type="ECO:0000259" key="2">
    <source>
        <dbReference type="Pfam" id="PF00501"/>
    </source>
</evidence>
<keyword evidence="1" id="KW-0472">Membrane</keyword>
<dbReference type="PANTHER" id="PTHR24096">
    <property type="entry name" value="LONG-CHAIN-FATTY-ACID--COA LIGASE"/>
    <property type="match status" value="1"/>
</dbReference>
<name>A0A8H3FJB5_9LECA</name>
<gene>
    <name evidence="3" type="ORF">IMSHALPRED_006293</name>
</gene>
<evidence type="ECO:0000256" key="1">
    <source>
        <dbReference type="SAM" id="Phobius"/>
    </source>
</evidence>
<feature type="domain" description="AMP-dependent synthetase/ligase" evidence="2">
    <location>
        <begin position="24"/>
        <end position="329"/>
    </location>
</feature>
<dbReference type="InterPro" id="IPR000873">
    <property type="entry name" value="AMP-dep_synth/lig_dom"/>
</dbReference>
<reference evidence="3" key="1">
    <citation type="submission" date="2021-03" db="EMBL/GenBank/DDBJ databases">
        <authorList>
            <person name="Tagirdzhanova G."/>
        </authorList>
    </citation>
    <scope>NUCLEOTIDE SEQUENCE</scope>
</reference>
<evidence type="ECO:0000313" key="4">
    <source>
        <dbReference type="Proteomes" id="UP000664534"/>
    </source>
</evidence>
<dbReference type="InterPro" id="IPR042099">
    <property type="entry name" value="ANL_N_sf"/>
</dbReference>
<dbReference type="PANTHER" id="PTHR24096:SF265">
    <property type="entry name" value="ENZYME, PUTATIVE (AFU_ORTHOLOGUE AFUA_5G14270)-RELATED"/>
    <property type="match status" value="1"/>
</dbReference>
<accession>A0A8H3FJB5</accession>
<keyword evidence="4" id="KW-1185">Reference proteome</keyword>
<feature type="transmembrane region" description="Helical" evidence="1">
    <location>
        <begin position="78"/>
        <end position="97"/>
    </location>
</feature>